<dbReference type="InterPro" id="IPR050797">
    <property type="entry name" value="Carb_Metab_Trans_Reg"/>
</dbReference>
<feature type="chain" id="PRO_5008627185" description="Transcription factor domain-containing protein" evidence="2">
    <location>
        <begin position="26"/>
        <end position="277"/>
    </location>
</feature>
<dbReference type="PANTHER" id="PTHR31668">
    <property type="entry name" value="GLUCOSE TRANSPORT TRANSCRIPTION REGULATOR RGT1-RELATED-RELATED"/>
    <property type="match status" value="1"/>
</dbReference>
<protein>
    <recommendedName>
        <fullName evidence="5">Transcription factor domain-containing protein</fullName>
    </recommendedName>
</protein>
<dbReference type="STRING" id="1296120.A0A1B9GN77"/>
<reference evidence="4" key="2">
    <citation type="submission" date="2013-12" db="EMBL/GenBank/DDBJ databases">
        <title>Evolution of pathogenesis and genome organization in the Tremellales.</title>
        <authorList>
            <person name="Cuomo C."/>
            <person name="Litvintseva A."/>
            <person name="Heitman J."/>
            <person name="Chen Y."/>
            <person name="Sun S."/>
            <person name="Springer D."/>
            <person name="Dromer F."/>
            <person name="Young S."/>
            <person name="Zeng Q."/>
            <person name="Chapman S."/>
            <person name="Gujja S."/>
            <person name="Saif S."/>
            <person name="Birren B."/>
        </authorList>
    </citation>
    <scope>NUCLEOTIDE SEQUENCE [LARGE SCALE GENOMIC DNA]</scope>
    <source>
        <strain evidence="4">BCC8398</strain>
    </source>
</reference>
<sequence>MMIGVRPGASNQGTYLLLAHTIALAQLLGLHLDPSSWSIPSWEQDLRIRLWWMLRIHDAWMSFHRREEVEGILLAAGDLLHDWKASLPSQQTSRPPGRIHIELEHGLGAMFDTPTNALEPFSEFVTFIASMNERDLDGYFLSYCSHILSSVLASLVRFVLASQSQSNVAALNLIARLVRSLFHYQSTYTWDIAAPALRRAAAMDDRLRKLREHDTLCEALRGSSSTTPGDLNLDSSLPPAAAPITTGEIAVEPQLVWDWTGAEIDFDQLLGLSSTVA</sequence>
<proteinExistence type="predicted"/>
<dbReference type="CDD" id="cd12148">
    <property type="entry name" value="fungal_TF_MHR"/>
    <property type="match status" value="1"/>
</dbReference>
<keyword evidence="1" id="KW-0539">Nucleus</keyword>
<evidence type="ECO:0000313" key="3">
    <source>
        <dbReference type="EMBL" id="OCF32502.1"/>
    </source>
</evidence>
<gene>
    <name evidence="3" type="ORF">I316_05930</name>
</gene>
<name>A0A1B9GN77_9TREE</name>
<organism evidence="3 4">
    <name type="scientific">Kwoniella heveanensis BCC8398</name>
    <dbReference type="NCBI Taxonomy" id="1296120"/>
    <lineage>
        <taxon>Eukaryota</taxon>
        <taxon>Fungi</taxon>
        <taxon>Dikarya</taxon>
        <taxon>Basidiomycota</taxon>
        <taxon>Agaricomycotina</taxon>
        <taxon>Tremellomycetes</taxon>
        <taxon>Tremellales</taxon>
        <taxon>Cryptococcaceae</taxon>
        <taxon>Kwoniella</taxon>
    </lineage>
</organism>
<evidence type="ECO:0008006" key="5">
    <source>
        <dbReference type="Google" id="ProtNLM"/>
    </source>
</evidence>
<evidence type="ECO:0000313" key="4">
    <source>
        <dbReference type="Proteomes" id="UP000092666"/>
    </source>
</evidence>
<reference evidence="3 4" key="1">
    <citation type="submission" date="2013-07" db="EMBL/GenBank/DDBJ databases">
        <title>The Genome Sequence of Cryptococcus heveanensis BCC8398.</title>
        <authorList>
            <consortium name="The Broad Institute Genome Sequencing Platform"/>
            <person name="Cuomo C."/>
            <person name="Litvintseva A."/>
            <person name="Chen Y."/>
            <person name="Heitman J."/>
            <person name="Sun S."/>
            <person name="Springer D."/>
            <person name="Dromer F."/>
            <person name="Young S.K."/>
            <person name="Zeng Q."/>
            <person name="Gargeya S."/>
            <person name="Fitzgerald M."/>
            <person name="Abouelleil A."/>
            <person name="Alvarado L."/>
            <person name="Berlin A.M."/>
            <person name="Chapman S.B."/>
            <person name="Dewar J."/>
            <person name="Goldberg J."/>
            <person name="Griggs A."/>
            <person name="Gujja S."/>
            <person name="Hansen M."/>
            <person name="Howarth C."/>
            <person name="Imamovic A."/>
            <person name="Larimer J."/>
            <person name="McCowan C."/>
            <person name="Murphy C."/>
            <person name="Pearson M."/>
            <person name="Priest M."/>
            <person name="Roberts A."/>
            <person name="Saif S."/>
            <person name="Shea T."/>
            <person name="Sykes S."/>
            <person name="Wortman J."/>
            <person name="Nusbaum C."/>
            <person name="Birren B."/>
        </authorList>
    </citation>
    <scope>NUCLEOTIDE SEQUENCE [LARGE SCALE GENOMIC DNA]</scope>
    <source>
        <strain evidence="3 4">BCC8398</strain>
    </source>
</reference>
<feature type="signal peptide" evidence="2">
    <location>
        <begin position="1"/>
        <end position="25"/>
    </location>
</feature>
<keyword evidence="4" id="KW-1185">Reference proteome</keyword>
<dbReference type="Proteomes" id="UP000092666">
    <property type="component" value="Unassembled WGS sequence"/>
</dbReference>
<evidence type="ECO:0000256" key="2">
    <source>
        <dbReference type="SAM" id="SignalP"/>
    </source>
</evidence>
<accession>A0A1B9GN77</accession>
<dbReference type="EMBL" id="KI669508">
    <property type="protein sequence ID" value="OCF32502.1"/>
    <property type="molecule type" value="Genomic_DNA"/>
</dbReference>
<dbReference type="OrthoDB" id="2561781at2759"/>
<evidence type="ECO:0000256" key="1">
    <source>
        <dbReference type="ARBA" id="ARBA00023242"/>
    </source>
</evidence>
<dbReference type="AlphaFoldDB" id="A0A1B9GN77"/>
<keyword evidence="2" id="KW-0732">Signal</keyword>